<dbReference type="Gene3D" id="3.40.50.150">
    <property type="entry name" value="Vaccinia Virus protein VP39"/>
    <property type="match status" value="1"/>
</dbReference>
<evidence type="ECO:0000256" key="3">
    <source>
        <dbReference type="ARBA" id="ARBA00022679"/>
    </source>
</evidence>
<feature type="domain" description="Type II methyltransferase M.TaqI-like" evidence="6">
    <location>
        <begin position="31"/>
        <end position="122"/>
    </location>
</feature>
<keyword evidence="3" id="KW-0808">Transferase</keyword>
<comment type="catalytic activity">
    <reaction evidence="5">
        <text>a 2'-deoxyadenosine in DNA + S-adenosyl-L-methionine = an N(6)-methyl-2'-deoxyadenosine in DNA + S-adenosyl-L-homocysteine + H(+)</text>
        <dbReference type="Rhea" id="RHEA:15197"/>
        <dbReference type="Rhea" id="RHEA-COMP:12418"/>
        <dbReference type="Rhea" id="RHEA-COMP:12419"/>
        <dbReference type="ChEBI" id="CHEBI:15378"/>
        <dbReference type="ChEBI" id="CHEBI:57856"/>
        <dbReference type="ChEBI" id="CHEBI:59789"/>
        <dbReference type="ChEBI" id="CHEBI:90615"/>
        <dbReference type="ChEBI" id="CHEBI:90616"/>
        <dbReference type="EC" id="2.1.1.72"/>
    </reaction>
</comment>
<dbReference type="SUPFAM" id="SSF53335">
    <property type="entry name" value="S-adenosyl-L-methionine-dependent methyltransferases"/>
    <property type="match status" value="1"/>
</dbReference>
<evidence type="ECO:0000313" key="7">
    <source>
        <dbReference type="EMBL" id="GER91958.1"/>
    </source>
</evidence>
<comment type="caution">
    <text evidence="7">The sequence shown here is derived from an EMBL/GenBank/DDBJ whole genome shotgun (WGS) entry which is preliminary data.</text>
</comment>
<accession>A0A5J4KQI5</accession>
<evidence type="ECO:0000313" key="8">
    <source>
        <dbReference type="Proteomes" id="UP000326912"/>
    </source>
</evidence>
<gene>
    <name evidence="7" type="ORF">KDW_61200</name>
</gene>
<dbReference type="PRINTS" id="PR00507">
    <property type="entry name" value="N12N6MTFRASE"/>
</dbReference>
<sequence>MLRNKLKKLRADLNPYLAYEYGIDHHNMPQEDNYKKSYEKWLKTHQPFHWWIEFYEIMDNGGFDVIIGNPPYIEYSKVRQEYMLYGYQTESCGNLYAFVMERSILLLKKIGRQGFIVPISLVCTQRMSILQNKIIHSVAMSWHSIYAERPSKLFSGAEVLLTISLTAKGTVNNGKHWITGLRKWSASERTILFNNTTYQCMSKPLRSYTLPKLSSNLEHSIIEKMFTSKGILGRSLQAKTLIKLFYRIGGGRYWKIFTTFQPRFVVNGQEGVSSRESYLYFNTEIERDIAVSVLSSTLFYWYFIITTNGRDLNPSDLREFPLSISNLREDHHKLLTNLASKLMQDYKFHKTEKDKVSKLTGKITYEEFYPRHSKSIIDEIDYVLGQHYGFTDEEIDFIVNYDIKYRMGRDANDEREE</sequence>
<name>A0A5J4KQI5_9CHLR</name>
<dbReference type="EMBL" id="BKZW01000005">
    <property type="protein sequence ID" value="GER91958.1"/>
    <property type="molecule type" value="Genomic_DNA"/>
</dbReference>
<dbReference type="PANTHER" id="PTHR33841:SF1">
    <property type="entry name" value="DNA METHYLTRANSFERASE A"/>
    <property type="match status" value="1"/>
</dbReference>
<dbReference type="InterPro" id="IPR002052">
    <property type="entry name" value="DNA_methylase_N6_adenine_CS"/>
</dbReference>
<dbReference type="GO" id="GO:0032259">
    <property type="term" value="P:methylation"/>
    <property type="evidence" value="ECO:0007669"/>
    <property type="project" value="UniProtKB-KW"/>
</dbReference>
<dbReference type="InterPro" id="IPR050953">
    <property type="entry name" value="N4_N6_ade-DNA_methylase"/>
</dbReference>
<protein>
    <recommendedName>
        <fullName evidence="1">site-specific DNA-methyltransferase (adenine-specific)</fullName>
        <ecNumber evidence="1">2.1.1.72</ecNumber>
    </recommendedName>
</protein>
<dbReference type="GO" id="GO:0009007">
    <property type="term" value="F:site-specific DNA-methyltransferase (adenine-specific) activity"/>
    <property type="evidence" value="ECO:0007669"/>
    <property type="project" value="UniProtKB-EC"/>
</dbReference>
<evidence type="ECO:0000256" key="4">
    <source>
        <dbReference type="ARBA" id="ARBA00022691"/>
    </source>
</evidence>
<dbReference type="InterPro" id="IPR011639">
    <property type="entry name" value="MethylTrfase_TaqI-like_dom"/>
</dbReference>
<dbReference type="Proteomes" id="UP000326912">
    <property type="component" value="Unassembled WGS sequence"/>
</dbReference>
<reference evidence="7 8" key="1">
    <citation type="submission" date="2019-10" db="EMBL/GenBank/DDBJ databases">
        <title>Dictyobacter vulcani sp. nov., within the class Ktedonobacteria, isolated from soil of volcanic Mt. Zao.</title>
        <authorList>
            <person name="Zheng Y."/>
            <person name="Wang C.M."/>
            <person name="Sakai Y."/>
            <person name="Abe K."/>
            <person name="Yokota A."/>
            <person name="Yabe S."/>
        </authorList>
    </citation>
    <scope>NUCLEOTIDE SEQUENCE [LARGE SCALE GENOMIC DNA]</scope>
    <source>
        <strain evidence="7 8">W12</strain>
    </source>
</reference>
<dbReference type="InterPro" id="IPR029063">
    <property type="entry name" value="SAM-dependent_MTases_sf"/>
</dbReference>
<keyword evidence="2" id="KW-0489">Methyltransferase</keyword>
<dbReference type="AlphaFoldDB" id="A0A5J4KQI5"/>
<keyword evidence="4" id="KW-0949">S-adenosyl-L-methionine</keyword>
<dbReference type="EC" id="2.1.1.72" evidence="1"/>
<dbReference type="GO" id="GO:0006304">
    <property type="term" value="P:DNA modification"/>
    <property type="evidence" value="ECO:0007669"/>
    <property type="project" value="InterPro"/>
</dbReference>
<evidence type="ECO:0000259" key="6">
    <source>
        <dbReference type="Pfam" id="PF07669"/>
    </source>
</evidence>
<keyword evidence="8" id="KW-1185">Reference proteome</keyword>
<dbReference type="PANTHER" id="PTHR33841">
    <property type="entry name" value="DNA METHYLTRANSFERASE YEEA-RELATED"/>
    <property type="match status" value="1"/>
</dbReference>
<evidence type="ECO:0000256" key="2">
    <source>
        <dbReference type="ARBA" id="ARBA00022603"/>
    </source>
</evidence>
<evidence type="ECO:0000256" key="1">
    <source>
        <dbReference type="ARBA" id="ARBA00011900"/>
    </source>
</evidence>
<dbReference type="RefSeq" id="WP_198925710.1">
    <property type="nucleotide sequence ID" value="NZ_BKZW01000005.1"/>
</dbReference>
<organism evidence="7 8">
    <name type="scientific">Dictyobacter vulcani</name>
    <dbReference type="NCBI Taxonomy" id="2607529"/>
    <lineage>
        <taxon>Bacteria</taxon>
        <taxon>Bacillati</taxon>
        <taxon>Chloroflexota</taxon>
        <taxon>Ktedonobacteria</taxon>
        <taxon>Ktedonobacterales</taxon>
        <taxon>Dictyobacteraceae</taxon>
        <taxon>Dictyobacter</taxon>
    </lineage>
</organism>
<dbReference type="Pfam" id="PF07669">
    <property type="entry name" value="Eco57I"/>
    <property type="match status" value="1"/>
</dbReference>
<proteinExistence type="predicted"/>
<dbReference type="PROSITE" id="PS00092">
    <property type="entry name" value="N6_MTASE"/>
    <property type="match status" value="1"/>
</dbReference>
<evidence type="ECO:0000256" key="5">
    <source>
        <dbReference type="ARBA" id="ARBA00047942"/>
    </source>
</evidence>
<dbReference type="GO" id="GO:0003676">
    <property type="term" value="F:nucleic acid binding"/>
    <property type="evidence" value="ECO:0007669"/>
    <property type="project" value="InterPro"/>
</dbReference>